<feature type="region of interest" description="Disordered" evidence="1">
    <location>
        <begin position="506"/>
        <end position="532"/>
    </location>
</feature>
<dbReference type="OrthoDB" id="608866at2759"/>
<evidence type="ECO:0000313" key="4">
    <source>
        <dbReference type="EMBL" id="UKJ90377.2"/>
    </source>
</evidence>
<dbReference type="PROSITE" id="PS50090">
    <property type="entry name" value="MYB_LIKE"/>
    <property type="match status" value="1"/>
</dbReference>
<feature type="domain" description="Myb-like" evidence="2">
    <location>
        <begin position="611"/>
        <end position="664"/>
    </location>
</feature>
<dbReference type="InterPro" id="IPR001005">
    <property type="entry name" value="SANT/Myb"/>
</dbReference>
<dbReference type="PROSITE" id="PS51294">
    <property type="entry name" value="HTH_MYB"/>
    <property type="match status" value="1"/>
</dbReference>
<dbReference type="Gene3D" id="1.10.10.60">
    <property type="entry name" value="Homeodomain-like"/>
    <property type="match status" value="1"/>
</dbReference>
<evidence type="ECO:0000313" key="5">
    <source>
        <dbReference type="Proteomes" id="UP000244803"/>
    </source>
</evidence>
<feature type="compositionally biased region" description="Basic residues" evidence="1">
    <location>
        <begin position="592"/>
        <end position="605"/>
    </location>
</feature>
<dbReference type="Pfam" id="PF00249">
    <property type="entry name" value="Myb_DNA-binding"/>
    <property type="match status" value="1"/>
</dbReference>
<sequence length="696" mass="80829">METDSHITYDSSTNNTWYSSWLYSLLSTNDKRGSLQLLSADCYSYLLLKRRKYLKETTLTISRSCIRVNSDKMEHLINLSRHKLTSNKSKYNPLDNIKECFNGWDFNASYVTRPRVTRHTFLEGISQINHWRCTEGIYRWVFYEFEDYVIKLFSIHPTLWSATRGAFLDDDGSVLNSCLNYIRFYESAMHLLSQKLHHHFYLTLFILIVLLRNVRRLLHHFKTNSAFFELILIMVEGIHLCQNHLYNTFMSDERIFRSPLHEKYEDHLSYEEMELKNIRKHMAVTQSLESIKSYNDGCNNYKTDICSICKDEKLKLELDSSREGSMAGDNNRATWSGESARDEELISLSVDSDLFGLYGTTCPRLTNRQDHFGSSLDYDNSEIFHLQYLNVVLDCEVSKWISELCKLATVYCKVGRGPVLLEKKYTKLVPDSKSSVIPGLCTPGFTNLSVHRSLKHRGAGLYKWKHRIQQRERKRHDSFIHRSKQNLHEEILSRIQSISESISKSLSQSQSLPQSSRSSLSHTPHKSTLLSQSHLHIRDQSPAEYISHSKQLLKRFEYTDDSSSSRSSADVTPVIKSVSLGKEPKTITPVKVKTKTSPRKKKKSGKSAEKPKKSKYQKWNLEEVQLFIKALNTYGDGKWRHIEKMYFLGKKSQAQLKDKWVNLVKFGHIKKVEIIRENGTIGRIWVPVESPSSNNI</sequence>
<evidence type="ECO:0000256" key="1">
    <source>
        <dbReference type="SAM" id="MobiDB-lite"/>
    </source>
</evidence>
<feature type="region of interest" description="Disordered" evidence="1">
    <location>
        <begin position="591"/>
        <end position="614"/>
    </location>
</feature>
<organism evidence="4 5">
    <name type="scientific">Theileria orientalis</name>
    <dbReference type="NCBI Taxonomy" id="68886"/>
    <lineage>
        <taxon>Eukaryota</taxon>
        <taxon>Sar</taxon>
        <taxon>Alveolata</taxon>
        <taxon>Apicomplexa</taxon>
        <taxon>Aconoidasida</taxon>
        <taxon>Piroplasmida</taxon>
        <taxon>Theileriidae</taxon>
        <taxon>Theileria</taxon>
    </lineage>
</organism>
<proteinExistence type="predicted"/>
<name>A0A976M8B0_THEOR</name>
<reference evidence="4" key="1">
    <citation type="submission" date="2022-07" db="EMBL/GenBank/DDBJ databases">
        <title>Evaluation of T. orientalis genome assembly methods using nanopore sequencing and analysis of variation between genomes.</title>
        <authorList>
            <person name="Yam J."/>
            <person name="Micallef M.L."/>
            <person name="Liu M."/>
            <person name="Djordjevic S.P."/>
            <person name="Bogema D.R."/>
            <person name="Jenkins C."/>
        </authorList>
    </citation>
    <scope>NUCLEOTIDE SEQUENCE</scope>
    <source>
        <strain evidence="4">Fish Creek</strain>
    </source>
</reference>
<feature type="domain" description="HTH myb-type" evidence="3">
    <location>
        <begin position="610"/>
        <end position="668"/>
    </location>
</feature>
<dbReference type="EMBL" id="CP056068">
    <property type="protein sequence ID" value="UKJ90377.2"/>
    <property type="molecule type" value="Genomic_DNA"/>
</dbReference>
<dbReference type="CDD" id="cd11660">
    <property type="entry name" value="SANT_TRF"/>
    <property type="match status" value="1"/>
</dbReference>
<evidence type="ECO:0000259" key="3">
    <source>
        <dbReference type="PROSITE" id="PS51294"/>
    </source>
</evidence>
<feature type="compositionally biased region" description="Low complexity" evidence="1">
    <location>
        <begin position="506"/>
        <end position="521"/>
    </location>
</feature>
<gene>
    <name evidence="4" type="ORF">MACJ_001310</name>
</gene>
<protein>
    <submittedName>
        <fullName evidence="4">Uncharacterized protein</fullName>
    </submittedName>
</protein>
<evidence type="ECO:0000259" key="2">
    <source>
        <dbReference type="PROSITE" id="PS50090"/>
    </source>
</evidence>
<dbReference type="SMART" id="SM00717">
    <property type="entry name" value="SANT"/>
    <property type="match status" value="1"/>
</dbReference>
<accession>A0A976M8B0</accession>
<dbReference type="InterPro" id="IPR017930">
    <property type="entry name" value="Myb_dom"/>
</dbReference>
<dbReference type="InterPro" id="IPR009057">
    <property type="entry name" value="Homeodomain-like_sf"/>
</dbReference>
<dbReference type="SUPFAM" id="SSF46689">
    <property type="entry name" value="Homeodomain-like"/>
    <property type="match status" value="1"/>
</dbReference>
<dbReference type="Proteomes" id="UP000244803">
    <property type="component" value="Chromosome 2"/>
</dbReference>
<dbReference type="AlphaFoldDB" id="A0A976M8B0"/>